<dbReference type="CDD" id="cd08432">
    <property type="entry name" value="PBP2_GcdR_TrpI_HvrB_AmpR_like"/>
    <property type="match status" value="1"/>
</dbReference>
<dbReference type="InterPro" id="IPR005119">
    <property type="entry name" value="LysR_subst-bd"/>
</dbReference>
<dbReference type="InterPro" id="IPR000847">
    <property type="entry name" value="LysR_HTH_N"/>
</dbReference>
<dbReference type="RefSeq" id="WP_378263060.1">
    <property type="nucleotide sequence ID" value="NZ_JBHUKR010000006.1"/>
</dbReference>
<protein>
    <submittedName>
        <fullName evidence="6">LysR substrate-binding domain-containing protein</fullName>
    </submittedName>
</protein>
<name>A0ABW5FQD6_9PSEU</name>
<accession>A0ABW5FQD6</accession>
<evidence type="ECO:0000256" key="2">
    <source>
        <dbReference type="ARBA" id="ARBA00023015"/>
    </source>
</evidence>
<dbReference type="PROSITE" id="PS50931">
    <property type="entry name" value="HTH_LYSR"/>
    <property type="match status" value="1"/>
</dbReference>
<evidence type="ECO:0000259" key="5">
    <source>
        <dbReference type="PROSITE" id="PS50931"/>
    </source>
</evidence>
<keyword evidence="7" id="KW-1185">Reference proteome</keyword>
<dbReference type="InterPro" id="IPR036390">
    <property type="entry name" value="WH_DNA-bd_sf"/>
</dbReference>
<comment type="similarity">
    <text evidence="1">Belongs to the LysR transcriptional regulatory family.</text>
</comment>
<feature type="domain" description="HTH lysR-type" evidence="5">
    <location>
        <begin position="11"/>
        <end position="68"/>
    </location>
</feature>
<keyword evidence="2" id="KW-0805">Transcription regulation</keyword>
<evidence type="ECO:0000256" key="4">
    <source>
        <dbReference type="ARBA" id="ARBA00023163"/>
    </source>
</evidence>
<keyword evidence="4" id="KW-0804">Transcription</keyword>
<organism evidence="6 7">
    <name type="scientific">Amycolatopsis pigmentata</name>
    <dbReference type="NCBI Taxonomy" id="450801"/>
    <lineage>
        <taxon>Bacteria</taxon>
        <taxon>Bacillati</taxon>
        <taxon>Actinomycetota</taxon>
        <taxon>Actinomycetes</taxon>
        <taxon>Pseudonocardiales</taxon>
        <taxon>Pseudonocardiaceae</taxon>
        <taxon>Amycolatopsis</taxon>
    </lineage>
</organism>
<dbReference type="EMBL" id="JBHUKR010000006">
    <property type="protein sequence ID" value="MFD2416350.1"/>
    <property type="molecule type" value="Genomic_DNA"/>
</dbReference>
<dbReference type="InterPro" id="IPR058163">
    <property type="entry name" value="LysR-type_TF_proteobact-type"/>
</dbReference>
<reference evidence="7" key="1">
    <citation type="journal article" date="2019" name="Int. J. Syst. Evol. Microbiol.">
        <title>The Global Catalogue of Microorganisms (GCM) 10K type strain sequencing project: providing services to taxonomists for standard genome sequencing and annotation.</title>
        <authorList>
            <consortium name="The Broad Institute Genomics Platform"/>
            <consortium name="The Broad Institute Genome Sequencing Center for Infectious Disease"/>
            <person name="Wu L."/>
            <person name="Ma J."/>
        </authorList>
    </citation>
    <scope>NUCLEOTIDE SEQUENCE [LARGE SCALE GENOMIC DNA]</scope>
    <source>
        <strain evidence="7">CGMCC 4.7645</strain>
    </source>
</reference>
<dbReference type="Gene3D" id="3.40.190.10">
    <property type="entry name" value="Periplasmic binding protein-like II"/>
    <property type="match status" value="2"/>
</dbReference>
<dbReference type="Gene3D" id="1.10.10.10">
    <property type="entry name" value="Winged helix-like DNA-binding domain superfamily/Winged helix DNA-binding domain"/>
    <property type="match status" value="1"/>
</dbReference>
<evidence type="ECO:0000313" key="7">
    <source>
        <dbReference type="Proteomes" id="UP001597417"/>
    </source>
</evidence>
<proteinExistence type="inferred from homology"/>
<dbReference type="PANTHER" id="PTHR30537:SF74">
    <property type="entry name" value="HTH-TYPE TRANSCRIPTIONAL REGULATOR TRPI"/>
    <property type="match status" value="1"/>
</dbReference>
<evidence type="ECO:0000313" key="6">
    <source>
        <dbReference type="EMBL" id="MFD2416350.1"/>
    </source>
</evidence>
<dbReference type="SUPFAM" id="SSF53850">
    <property type="entry name" value="Periplasmic binding protein-like II"/>
    <property type="match status" value="1"/>
</dbReference>
<dbReference type="SUPFAM" id="SSF46785">
    <property type="entry name" value="Winged helix' DNA-binding domain"/>
    <property type="match status" value="1"/>
</dbReference>
<keyword evidence="3" id="KW-0238">DNA-binding</keyword>
<dbReference type="Proteomes" id="UP001597417">
    <property type="component" value="Unassembled WGS sequence"/>
</dbReference>
<dbReference type="Pfam" id="PF03466">
    <property type="entry name" value="LysR_substrate"/>
    <property type="match status" value="1"/>
</dbReference>
<evidence type="ECO:0000256" key="3">
    <source>
        <dbReference type="ARBA" id="ARBA00023125"/>
    </source>
</evidence>
<comment type="caution">
    <text evidence="6">The sequence shown here is derived from an EMBL/GenBank/DDBJ whole genome shotgun (WGS) entry which is preliminary data.</text>
</comment>
<dbReference type="Pfam" id="PF00126">
    <property type="entry name" value="HTH_1"/>
    <property type="match status" value="1"/>
</dbReference>
<evidence type="ECO:0000256" key="1">
    <source>
        <dbReference type="ARBA" id="ARBA00009437"/>
    </source>
</evidence>
<gene>
    <name evidence="6" type="ORF">ACFSXZ_08405</name>
</gene>
<dbReference type="InterPro" id="IPR036388">
    <property type="entry name" value="WH-like_DNA-bd_sf"/>
</dbReference>
<dbReference type="PANTHER" id="PTHR30537">
    <property type="entry name" value="HTH-TYPE TRANSCRIPTIONAL REGULATOR"/>
    <property type="match status" value="1"/>
</dbReference>
<sequence length="302" mass="33607">MEDSQSTLRLPPLNALRMFEVAGRRQNIRQAAAELFVTPSAVSRQVRALESWLGVQLFNHNGRSVRLTDAGARYLEAVTKHLAAISEATDDITGRRQREASLRLRSYTLFATSWLVPRLTEFHRAHPWVELELITSSRADDFGHFDVDAEIRPGSGIWTGCRSDLLVSGDVVFVCSADYRDEHGLSEPRDIRKLNPEDLLRSTASPGLWERWLESVGIAGVDVDRGLSFSDSSLTCHAAIAGQGVCLAPRGVVEADLASGRLVAPFPSVAGQGLEFYLVYSPDQLYRRAFHEFREWLVTALK</sequence>